<proteinExistence type="predicted"/>
<dbReference type="SUPFAM" id="SSF51120">
    <property type="entry name" value="beta-Roll"/>
    <property type="match status" value="2"/>
</dbReference>
<dbReference type="InterPro" id="IPR011049">
    <property type="entry name" value="Serralysin-like_metalloprot_C"/>
</dbReference>
<dbReference type="InterPro" id="IPR050557">
    <property type="entry name" value="RTX_toxin/Mannuronan_C5-epim"/>
</dbReference>
<evidence type="ECO:0000313" key="4">
    <source>
        <dbReference type="EMBL" id="PNF59075.1"/>
    </source>
</evidence>
<dbReference type="AlphaFoldDB" id="A0A2N8RDB7"/>
<evidence type="ECO:0000256" key="3">
    <source>
        <dbReference type="ARBA" id="ARBA00022837"/>
    </source>
</evidence>
<dbReference type="RefSeq" id="WP_102820768.1">
    <property type="nucleotide sequence ID" value="NZ_JAMOHR010000009.1"/>
</dbReference>
<dbReference type="InterPro" id="IPR001343">
    <property type="entry name" value="Hemolysn_Ca-bd"/>
</dbReference>
<reference evidence="4 5" key="1">
    <citation type="submission" date="2018-01" db="EMBL/GenBank/DDBJ databases">
        <title>Denitrification phenotypes of diverse strains of Pseudomonas stutzeri.</title>
        <authorList>
            <person name="Milligan D.A."/>
            <person name="Bergaust L."/>
            <person name="Bakken L.R."/>
            <person name="Frostegard A."/>
        </authorList>
    </citation>
    <scope>NUCLEOTIDE SEQUENCE [LARGE SCALE GENOMIC DNA]</scope>
    <source>
        <strain evidence="4 5">CCUG 44592</strain>
    </source>
</reference>
<evidence type="ECO:0000256" key="1">
    <source>
        <dbReference type="ARBA" id="ARBA00004613"/>
    </source>
</evidence>
<gene>
    <name evidence="4" type="ORF">CXK99_12455</name>
</gene>
<dbReference type="GO" id="GO:0005509">
    <property type="term" value="F:calcium ion binding"/>
    <property type="evidence" value="ECO:0007669"/>
    <property type="project" value="InterPro"/>
</dbReference>
<protein>
    <recommendedName>
        <fullName evidence="6">DUF4214 domain-containing protein</fullName>
    </recommendedName>
</protein>
<keyword evidence="2" id="KW-0964">Secreted</keyword>
<dbReference type="EMBL" id="POUM01000010">
    <property type="protein sequence ID" value="PNF59075.1"/>
    <property type="molecule type" value="Genomic_DNA"/>
</dbReference>
<dbReference type="Pfam" id="PF00353">
    <property type="entry name" value="HemolysinCabind"/>
    <property type="match status" value="3"/>
</dbReference>
<dbReference type="GO" id="GO:0005576">
    <property type="term" value="C:extracellular region"/>
    <property type="evidence" value="ECO:0007669"/>
    <property type="project" value="UniProtKB-SubCell"/>
</dbReference>
<accession>A0A2N8RDB7</accession>
<evidence type="ECO:0000256" key="2">
    <source>
        <dbReference type="ARBA" id="ARBA00022525"/>
    </source>
</evidence>
<evidence type="ECO:0008006" key="6">
    <source>
        <dbReference type="Google" id="ProtNLM"/>
    </source>
</evidence>
<sequence>MFGRNAEPEGLDFYSGLLVNGQLSLAQIAQSILNGAQSLDRQVAEGRVKAATAFTQELDTPEENAAYGTSRGIEIGKAYLQQVTASNGVVPVLGKVVETVATLLPTTPAPTPGGGSGGGAAPAPAPTFEVKVDSGVLSFGGTQTGDIIVTEGHLEVIFTRGALSQTLSAADYVTVTDVSIGSASVTTPAIAINGLIVTGTGSLVLLGVDDSLDLSGIASSLNVTARVDADLDLTRAPNLSTVDTLVLNTGAILTLSAAQFDAVTISGSGDYVLQDGATALLSLGNADLLGAAQVVVTGEPTIAQLKALTDAGAAPSYDTVYDTADALKDEVTNGVLITSTTNVVVTDPIAVAVLAHLKSDVSAGGTVFAKNLQDDIDNLIPGGNVHTYVIQGTNITVGDNATVEQIQALDAKNGEGNLTYSLQDTLANLRKADVALLSGAGTIVLSSLTLGSVKVADVQWLRDLLLDPLDSAYPLDPDKPPVIEGPSGNPITLADLIFTLKDTYSSLVSNASDTAAIVAQAGTVEASDTVSVSQAVTLHAREGAAIYSIADSASNLSNASGASNIAIGDARHVTATTVANAFQAEAILTSAGGNADKVTYDVADTHANLMANVAGANAAHNLTVNWNGYLPVAQAAQIIALTNDGHTSIPHIRDTASAINGFVAGNPENDDLSYSFWVYDTAGNIIEQITAGNLYFATGNADGVERDHRVEMIEVTGAFNVADAQTFWNAINTVFDGVAATTAGKTFYVVTDTLASYTNAAAAHEGIIHADGRTINAATAAEVYAAQTTANDNRDIFSVLAGEHGTSRDSLNIAAGSAGHQNIQGTKGNDVLRGGDDNDTLNGGAGNDTLYGDNGNDTINGGAGDDTIYGGSGWDALYGGDGRDTIYADGGSGAPTSGSASNQHVNSIYGGNGGDNLFGSSERDTFIFTGNTREALIAESGTHSSTRDYITHFSQGDTIHFQNVHAHQIQFVGTGSSNNASPVAAGALGLSISYEKGVQAQNWAGTGTIEATLVKIDIANANGHFDNNAEMHIVLVGNIDINMLGNTITFGA</sequence>
<comment type="caution">
    <text evidence="4">The sequence shown here is derived from an EMBL/GenBank/DDBJ whole genome shotgun (WGS) entry which is preliminary data.</text>
</comment>
<dbReference type="InterPro" id="IPR018511">
    <property type="entry name" value="Hemolysin-typ_Ca-bd_CS"/>
</dbReference>
<dbReference type="PRINTS" id="PR00313">
    <property type="entry name" value="CABNDNGRPT"/>
</dbReference>
<evidence type="ECO:0000313" key="5">
    <source>
        <dbReference type="Proteomes" id="UP000236003"/>
    </source>
</evidence>
<organism evidence="4 5">
    <name type="scientific">Stutzerimonas stutzeri</name>
    <name type="common">Pseudomonas stutzeri</name>
    <dbReference type="NCBI Taxonomy" id="316"/>
    <lineage>
        <taxon>Bacteria</taxon>
        <taxon>Pseudomonadati</taxon>
        <taxon>Pseudomonadota</taxon>
        <taxon>Gammaproteobacteria</taxon>
        <taxon>Pseudomonadales</taxon>
        <taxon>Pseudomonadaceae</taxon>
        <taxon>Stutzerimonas</taxon>
    </lineage>
</organism>
<dbReference type="Gene3D" id="2.150.10.10">
    <property type="entry name" value="Serralysin-like metalloprotease, C-terminal"/>
    <property type="match status" value="2"/>
</dbReference>
<comment type="subcellular location">
    <subcellularLocation>
        <location evidence="1">Secreted</location>
    </subcellularLocation>
</comment>
<name>A0A2N8RDB7_STUST</name>
<keyword evidence="3" id="KW-0106">Calcium</keyword>
<dbReference type="Proteomes" id="UP000236003">
    <property type="component" value="Unassembled WGS sequence"/>
</dbReference>
<dbReference type="PROSITE" id="PS00330">
    <property type="entry name" value="HEMOLYSIN_CALCIUM"/>
    <property type="match status" value="2"/>
</dbReference>
<dbReference type="PANTHER" id="PTHR38340:SF1">
    <property type="entry name" value="S-LAYER PROTEIN"/>
    <property type="match status" value="1"/>
</dbReference>
<dbReference type="PANTHER" id="PTHR38340">
    <property type="entry name" value="S-LAYER PROTEIN"/>
    <property type="match status" value="1"/>
</dbReference>